<evidence type="ECO:0000256" key="2">
    <source>
        <dbReference type="SAM" id="Phobius"/>
    </source>
</evidence>
<feature type="signal peptide" evidence="3">
    <location>
        <begin position="1"/>
        <end position="25"/>
    </location>
</feature>
<name>A0A517NT03_9BACT</name>
<evidence type="ECO:0000313" key="5">
    <source>
        <dbReference type="Proteomes" id="UP000319817"/>
    </source>
</evidence>
<keyword evidence="2" id="KW-0812">Transmembrane</keyword>
<protein>
    <recommendedName>
        <fullName evidence="6">Flagellar biosynthesis protein, FliO</fullName>
    </recommendedName>
</protein>
<sequence length="362" mass="38739" precursor="true">MTQASPHHCAAAGIALGTLFLFAGAAPAQTAYDLPPTLRAANEVKQQSASVIDQLIGSSAQRNATEQTAPAARVNQDRQTHWAATQAVSSNELRVSDQAEQPVLRRQSIPKAPRGEGYVSRADSAAIPSATGQRRVQSASFERADQVSGQQSGRQHLGSRIANSDKAWDEILKSSTAATQSSAPEELLGLQDQASAESFLAKEQSEPTNDTKSTAALIKKISINLMFVLAAAFGFLLLVKQWQKGKSGGKAVVEQKNDALNVSQILPLSNGASLHVVQGSENKFLVAIDSGGIKSVNVLTGSFEDAMTQVETRQQRRQSSRHEPVGQRTTDRVVETIDPTDVPSEIDEKLIKMLLQRAPQAA</sequence>
<evidence type="ECO:0008006" key="6">
    <source>
        <dbReference type="Google" id="ProtNLM"/>
    </source>
</evidence>
<dbReference type="OrthoDB" id="9948100at2"/>
<keyword evidence="3" id="KW-0732">Signal</keyword>
<keyword evidence="2" id="KW-0472">Membrane</keyword>
<organism evidence="4 5">
    <name type="scientific">Stieleria marina</name>
    <dbReference type="NCBI Taxonomy" id="1930275"/>
    <lineage>
        <taxon>Bacteria</taxon>
        <taxon>Pseudomonadati</taxon>
        <taxon>Planctomycetota</taxon>
        <taxon>Planctomycetia</taxon>
        <taxon>Pirellulales</taxon>
        <taxon>Pirellulaceae</taxon>
        <taxon>Stieleria</taxon>
    </lineage>
</organism>
<feature type="region of interest" description="Disordered" evidence="1">
    <location>
        <begin position="313"/>
        <end position="334"/>
    </location>
</feature>
<proteinExistence type="predicted"/>
<keyword evidence="5" id="KW-1185">Reference proteome</keyword>
<evidence type="ECO:0000256" key="1">
    <source>
        <dbReference type="SAM" id="MobiDB-lite"/>
    </source>
</evidence>
<dbReference type="Proteomes" id="UP000319817">
    <property type="component" value="Chromosome"/>
</dbReference>
<evidence type="ECO:0000313" key="4">
    <source>
        <dbReference type="EMBL" id="QDT10260.1"/>
    </source>
</evidence>
<feature type="region of interest" description="Disordered" evidence="1">
    <location>
        <begin position="93"/>
        <end position="160"/>
    </location>
</feature>
<dbReference type="RefSeq" id="WP_145417765.1">
    <property type="nucleotide sequence ID" value="NZ_CP036526.1"/>
</dbReference>
<dbReference type="EMBL" id="CP036526">
    <property type="protein sequence ID" value="QDT10260.1"/>
    <property type="molecule type" value="Genomic_DNA"/>
</dbReference>
<feature type="transmembrane region" description="Helical" evidence="2">
    <location>
        <begin position="221"/>
        <end position="239"/>
    </location>
</feature>
<evidence type="ECO:0000256" key="3">
    <source>
        <dbReference type="SAM" id="SignalP"/>
    </source>
</evidence>
<feature type="compositionally biased region" description="Polar residues" evidence="1">
    <location>
        <begin position="130"/>
        <end position="140"/>
    </location>
</feature>
<reference evidence="4 5" key="1">
    <citation type="submission" date="2019-02" db="EMBL/GenBank/DDBJ databases">
        <title>Deep-cultivation of Planctomycetes and their phenomic and genomic characterization uncovers novel biology.</title>
        <authorList>
            <person name="Wiegand S."/>
            <person name="Jogler M."/>
            <person name="Boedeker C."/>
            <person name="Pinto D."/>
            <person name="Vollmers J."/>
            <person name="Rivas-Marin E."/>
            <person name="Kohn T."/>
            <person name="Peeters S.H."/>
            <person name="Heuer A."/>
            <person name="Rast P."/>
            <person name="Oberbeckmann S."/>
            <person name="Bunk B."/>
            <person name="Jeske O."/>
            <person name="Meyerdierks A."/>
            <person name="Storesund J.E."/>
            <person name="Kallscheuer N."/>
            <person name="Luecker S."/>
            <person name="Lage O.M."/>
            <person name="Pohl T."/>
            <person name="Merkel B.J."/>
            <person name="Hornburger P."/>
            <person name="Mueller R.-W."/>
            <person name="Bruemmer F."/>
            <person name="Labrenz M."/>
            <person name="Spormann A.M."/>
            <person name="Op den Camp H."/>
            <person name="Overmann J."/>
            <person name="Amann R."/>
            <person name="Jetten M.S.M."/>
            <person name="Mascher T."/>
            <person name="Medema M.H."/>
            <person name="Devos D.P."/>
            <person name="Kaster A.-K."/>
            <person name="Ovreas L."/>
            <person name="Rohde M."/>
            <person name="Galperin M.Y."/>
            <person name="Jogler C."/>
        </authorList>
    </citation>
    <scope>NUCLEOTIDE SEQUENCE [LARGE SCALE GENOMIC DNA]</scope>
    <source>
        <strain evidence="4 5">K23_9</strain>
    </source>
</reference>
<feature type="compositionally biased region" description="Basic and acidic residues" evidence="1">
    <location>
        <begin position="320"/>
        <end position="334"/>
    </location>
</feature>
<dbReference type="AlphaFoldDB" id="A0A517NT03"/>
<feature type="chain" id="PRO_5022226229" description="Flagellar biosynthesis protein, FliO" evidence="3">
    <location>
        <begin position="26"/>
        <end position="362"/>
    </location>
</feature>
<keyword evidence="2" id="KW-1133">Transmembrane helix</keyword>
<gene>
    <name evidence="4" type="ORF">K239x_22160</name>
</gene>
<accession>A0A517NT03</accession>